<feature type="domain" description="Helicase ATP-binding" evidence="5">
    <location>
        <begin position="286"/>
        <end position="458"/>
    </location>
</feature>
<evidence type="ECO:0000256" key="4">
    <source>
        <dbReference type="ARBA" id="ARBA00022840"/>
    </source>
</evidence>
<name>A0A855SBI5_PHOAN</name>
<sequence>MLLSSLDLKAKYDSDEDDILRCFIIPLLGVAARYDRAVGYFSSEVLSAAAEGLEKFISSGAKMRLIIGDPLSDCEYEAVMNGIKNPIHYKSEELANILLCSQDRNLKLLTYLVANAQLEIKFAFTHNGMFHKKIGIFYSDEETIVFSGSANETLRGLSKYNSEEIVVFFSWDKDSFTKYAQVEIDNFNALWDDNKKRNKVFELDSYFYEKVKDNVNLELLRNEIFSDGLNLNISKEEDSIPFFNYSFAQSNQELLNVDFDTRLPSKPLTVKGHPFELFPHQVEAIKSWKNSDYKGLFKLATGSGKTFTSISAIVELYEERKKVGLGTFVIVSVPYIELANQWVKELSPFNIYPIKCYENASNWTSVLDQKILRYRCGDIKFVCVVVVNKTMSEIHFQSRINKINNSDILFIGDECHHLGSQGYFESLPDAKYRIGLSATPFRSENDEIEGSPFPDTVKMNLLSYFKGVVSEYSLSDAIKDGILAPYRYELVPVYLNDDEQERYEDYSTKIQKLILKAQSSGLNTEEKQSLTKWCGFRSRLLATCEGKLPALINYLKDNPQLTLTHSLIYVGEGKAIDEEQAYISKVTNSLHEFGCKVAKFTSQETSHERKKIMESFKDETIESLVAMKVLDEGIDVPVCKSAFILASTRNPRQYVQRRGRVLRKSKGKSEALIVDFIVLPMAGSRSNFSQNLRKAELERINDFKLTALNSKEVEEIAIKLGVY</sequence>
<dbReference type="InterPro" id="IPR014001">
    <property type="entry name" value="Helicase_ATP-bd"/>
</dbReference>
<dbReference type="Pfam" id="PF00271">
    <property type="entry name" value="Helicase_C"/>
    <property type="match status" value="1"/>
</dbReference>
<dbReference type="Pfam" id="PF04851">
    <property type="entry name" value="ResIII"/>
    <property type="match status" value="1"/>
</dbReference>
<gene>
    <name evidence="7" type="ORF">C0W41_22055</name>
</gene>
<dbReference type="InterPro" id="IPR027417">
    <property type="entry name" value="P-loop_NTPase"/>
</dbReference>
<evidence type="ECO:0000259" key="5">
    <source>
        <dbReference type="PROSITE" id="PS51192"/>
    </source>
</evidence>
<dbReference type="GO" id="GO:0003677">
    <property type="term" value="F:DNA binding"/>
    <property type="evidence" value="ECO:0007669"/>
    <property type="project" value="InterPro"/>
</dbReference>
<dbReference type="PANTHER" id="PTHR11274">
    <property type="entry name" value="RAD25/XP-B DNA REPAIR HELICASE"/>
    <property type="match status" value="1"/>
</dbReference>
<dbReference type="Pfam" id="PF13091">
    <property type="entry name" value="PLDc_2"/>
    <property type="match status" value="1"/>
</dbReference>
<keyword evidence="7" id="KW-0255">Endonuclease</keyword>
<dbReference type="Proteomes" id="UP000241440">
    <property type="component" value="Unassembled WGS sequence"/>
</dbReference>
<dbReference type="SUPFAM" id="SSF52540">
    <property type="entry name" value="P-loop containing nucleoside triphosphate hydrolases"/>
    <property type="match status" value="2"/>
</dbReference>
<dbReference type="InterPro" id="IPR006935">
    <property type="entry name" value="Helicase/UvrB_N"/>
</dbReference>
<proteinExistence type="predicted"/>
<dbReference type="InterPro" id="IPR025202">
    <property type="entry name" value="PLD-like_dom"/>
</dbReference>
<evidence type="ECO:0000256" key="1">
    <source>
        <dbReference type="ARBA" id="ARBA00022741"/>
    </source>
</evidence>
<evidence type="ECO:0000313" key="7">
    <source>
        <dbReference type="EMBL" id="PSX01410.1"/>
    </source>
</evidence>
<reference evidence="7 8" key="1">
    <citation type="submission" date="2018-01" db="EMBL/GenBank/DDBJ databases">
        <title>Whole genome sequencing of Histamine producing bacteria.</title>
        <authorList>
            <person name="Butler K."/>
        </authorList>
    </citation>
    <scope>NUCLEOTIDE SEQUENCE [LARGE SCALE GENOMIC DNA]</scope>
    <source>
        <strain evidence="7 8">A2-1</strain>
    </source>
</reference>
<dbReference type="EMBL" id="PYOY01000024">
    <property type="protein sequence ID" value="PSX01410.1"/>
    <property type="molecule type" value="Genomic_DNA"/>
</dbReference>
<dbReference type="SMART" id="SM00490">
    <property type="entry name" value="HELICc"/>
    <property type="match status" value="1"/>
</dbReference>
<dbReference type="GO" id="GO:0016787">
    <property type="term" value="F:hydrolase activity"/>
    <property type="evidence" value="ECO:0007669"/>
    <property type="project" value="UniProtKB-KW"/>
</dbReference>
<dbReference type="PROSITE" id="PS51192">
    <property type="entry name" value="HELICASE_ATP_BIND_1"/>
    <property type="match status" value="1"/>
</dbReference>
<keyword evidence="3" id="KW-0347">Helicase</keyword>
<dbReference type="InterPro" id="IPR050615">
    <property type="entry name" value="ATP-dep_DNA_Helicase"/>
</dbReference>
<dbReference type="InterPro" id="IPR001650">
    <property type="entry name" value="Helicase_C-like"/>
</dbReference>
<dbReference type="PROSITE" id="PS51194">
    <property type="entry name" value="HELICASE_CTER"/>
    <property type="match status" value="1"/>
</dbReference>
<organism evidence="7 8">
    <name type="scientific">Photobacterium angustum</name>
    <dbReference type="NCBI Taxonomy" id="661"/>
    <lineage>
        <taxon>Bacteria</taxon>
        <taxon>Pseudomonadati</taxon>
        <taxon>Pseudomonadota</taxon>
        <taxon>Gammaproteobacteria</taxon>
        <taxon>Vibrionales</taxon>
        <taxon>Vibrionaceae</taxon>
        <taxon>Photobacterium</taxon>
    </lineage>
</organism>
<keyword evidence="7" id="KW-0540">Nuclease</keyword>
<dbReference type="RefSeq" id="WP_045137457.1">
    <property type="nucleotide sequence ID" value="NZ_JZSZ01000007.1"/>
</dbReference>
<dbReference type="GeneID" id="61229853"/>
<evidence type="ECO:0000256" key="2">
    <source>
        <dbReference type="ARBA" id="ARBA00022801"/>
    </source>
</evidence>
<dbReference type="GO" id="GO:0005524">
    <property type="term" value="F:ATP binding"/>
    <property type="evidence" value="ECO:0007669"/>
    <property type="project" value="UniProtKB-KW"/>
</dbReference>
<dbReference type="GO" id="GO:0004386">
    <property type="term" value="F:helicase activity"/>
    <property type="evidence" value="ECO:0007669"/>
    <property type="project" value="UniProtKB-KW"/>
</dbReference>
<feature type="domain" description="Helicase C-terminal" evidence="6">
    <location>
        <begin position="509"/>
        <end position="700"/>
    </location>
</feature>
<dbReference type="CDD" id="cd17926">
    <property type="entry name" value="DEXHc_RE"/>
    <property type="match status" value="1"/>
</dbReference>
<protein>
    <submittedName>
        <fullName evidence="7">Restriction endonuclease subunit R</fullName>
    </submittedName>
</protein>
<comment type="caution">
    <text evidence="7">The sequence shown here is derived from an EMBL/GenBank/DDBJ whole genome shotgun (WGS) entry which is preliminary data.</text>
</comment>
<dbReference type="CDD" id="cd09179">
    <property type="entry name" value="PLDc_N_DEXD_a"/>
    <property type="match status" value="1"/>
</dbReference>
<dbReference type="Gene3D" id="3.30.870.10">
    <property type="entry name" value="Endonuclease Chain A"/>
    <property type="match status" value="1"/>
</dbReference>
<dbReference type="SMART" id="SM00487">
    <property type="entry name" value="DEXDc"/>
    <property type="match status" value="1"/>
</dbReference>
<dbReference type="Gene3D" id="3.40.50.300">
    <property type="entry name" value="P-loop containing nucleotide triphosphate hydrolases"/>
    <property type="match status" value="2"/>
</dbReference>
<accession>A0A855SBI5</accession>
<dbReference type="PANTHER" id="PTHR11274:SF0">
    <property type="entry name" value="GENERAL TRANSCRIPTION AND DNA REPAIR FACTOR IIH HELICASE SUBUNIT XPB"/>
    <property type="match status" value="1"/>
</dbReference>
<evidence type="ECO:0000313" key="8">
    <source>
        <dbReference type="Proteomes" id="UP000241440"/>
    </source>
</evidence>
<keyword evidence="4" id="KW-0067">ATP-binding</keyword>
<dbReference type="GO" id="GO:0004519">
    <property type="term" value="F:endonuclease activity"/>
    <property type="evidence" value="ECO:0007669"/>
    <property type="project" value="UniProtKB-KW"/>
</dbReference>
<keyword evidence="1" id="KW-0547">Nucleotide-binding</keyword>
<keyword evidence="2" id="KW-0378">Hydrolase</keyword>
<dbReference type="AlphaFoldDB" id="A0A855SBI5"/>
<evidence type="ECO:0000259" key="6">
    <source>
        <dbReference type="PROSITE" id="PS51194"/>
    </source>
</evidence>
<evidence type="ECO:0000256" key="3">
    <source>
        <dbReference type="ARBA" id="ARBA00022806"/>
    </source>
</evidence>